<dbReference type="AlphaFoldDB" id="A0A2I2KLA5"/>
<reference evidence="2 3" key="1">
    <citation type="submission" date="2017-06" db="EMBL/GenBank/DDBJ databases">
        <authorList>
            <person name="Kim H.J."/>
            <person name="Triplett B.A."/>
        </authorList>
    </citation>
    <scope>NUCLEOTIDE SEQUENCE [LARGE SCALE GENOMIC DNA]</scope>
    <source>
        <strain evidence="2">FRACA_ARgP5</strain>
    </source>
</reference>
<sequence>MFGFSARWFRKAGLRARLLAVAHSLMSDAPPNGAVSAVYFLMLHEHGAMRAAGRRPPPRSKPRTGRTSRRWEARAGHGGVVSRIPDLVSVLPLIMRHGSP</sequence>
<name>A0A2I2KLA5_9ACTN</name>
<accession>A0A2I2KLA5</accession>
<evidence type="ECO:0000313" key="2">
    <source>
        <dbReference type="EMBL" id="SNQ46452.1"/>
    </source>
</evidence>
<keyword evidence="3" id="KW-1185">Reference proteome</keyword>
<evidence type="ECO:0000256" key="1">
    <source>
        <dbReference type="SAM" id="MobiDB-lite"/>
    </source>
</evidence>
<evidence type="ECO:0000313" key="3">
    <source>
        <dbReference type="Proteomes" id="UP000234331"/>
    </source>
</evidence>
<dbReference type="Proteomes" id="UP000234331">
    <property type="component" value="Unassembled WGS sequence"/>
</dbReference>
<organism evidence="2 3">
    <name type="scientific">Frankia canadensis</name>
    <dbReference type="NCBI Taxonomy" id="1836972"/>
    <lineage>
        <taxon>Bacteria</taxon>
        <taxon>Bacillati</taxon>
        <taxon>Actinomycetota</taxon>
        <taxon>Actinomycetes</taxon>
        <taxon>Frankiales</taxon>
        <taxon>Frankiaceae</taxon>
        <taxon>Frankia</taxon>
    </lineage>
</organism>
<gene>
    <name evidence="2" type="ORF">FRACA_140051</name>
</gene>
<dbReference type="EMBL" id="FZMO01000046">
    <property type="protein sequence ID" value="SNQ46452.1"/>
    <property type="molecule type" value="Genomic_DNA"/>
</dbReference>
<feature type="region of interest" description="Disordered" evidence="1">
    <location>
        <begin position="49"/>
        <end position="77"/>
    </location>
</feature>
<feature type="compositionally biased region" description="Basic residues" evidence="1">
    <location>
        <begin position="52"/>
        <end position="68"/>
    </location>
</feature>
<protein>
    <submittedName>
        <fullName evidence="2">Uncharacterized protein</fullName>
    </submittedName>
</protein>
<proteinExistence type="predicted"/>